<protein>
    <submittedName>
        <fullName evidence="2">Unannotated protein</fullName>
    </submittedName>
</protein>
<organism evidence="2">
    <name type="scientific">freshwater metagenome</name>
    <dbReference type="NCBI Taxonomy" id="449393"/>
    <lineage>
        <taxon>unclassified sequences</taxon>
        <taxon>metagenomes</taxon>
        <taxon>ecological metagenomes</taxon>
    </lineage>
</organism>
<evidence type="ECO:0000256" key="1">
    <source>
        <dbReference type="SAM" id="Phobius"/>
    </source>
</evidence>
<keyword evidence="1" id="KW-0472">Membrane</keyword>
<keyword evidence="1" id="KW-1133">Transmembrane helix</keyword>
<dbReference type="AlphaFoldDB" id="A0A6J6DDL8"/>
<keyword evidence="1" id="KW-0812">Transmembrane</keyword>
<proteinExistence type="predicted"/>
<gene>
    <name evidence="2" type="ORF">UFOPK1581_00707</name>
</gene>
<dbReference type="EMBL" id="CAEZTB010000121">
    <property type="protein sequence ID" value="CAB4559588.1"/>
    <property type="molecule type" value="Genomic_DNA"/>
</dbReference>
<feature type="transmembrane region" description="Helical" evidence="1">
    <location>
        <begin position="37"/>
        <end position="64"/>
    </location>
</feature>
<accession>A0A6J6DDL8</accession>
<feature type="transmembrane region" description="Helical" evidence="1">
    <location>
        <begin position="6"/>
        <end position="25"/>
    </location>
</feature>
<reference evidence="2" key="1">
    <citation type="submission" date="2020-05" db="EMBL/GenBank/DDBJ databases">
        <authorList>
            <person name="Chiriac C."/>
            <person name="Salcher M."/>
            <person name="Ghai R."/>
            <person name="Kavagutti S V."/>
        </authorList>
    </citation>
    <scope>NUCLEOTIDE SEQUENCE</scope>
</reference>
<evidence type="ECO:0000313" key="2">
    <source>
        <dbReference type="EMBL" id="CAB4559588.1"/>
    </source>
</evidence>
<name>A0A6J6DDL8_9ZZZZ</name>
<sequence length="65" mass="7016">MFALVNIPVAIVNAVIAGYLTFAIFRKPVPETGRKLYRLSIAFPYIAGTVAGVQLVAAMFIGIYP</sequence>